<dbReference type="EMBL" id="AZHO01000003">
    <property type="protein sequence ID" value="KMT61285.1"/>
    <property type="molecule type" value="Genomic_DNA"/>
</dbReference>
<dbReference type="PROSITE" id="PS51352">
    <property type="entry name" value="THIOREDOXIN_2"/>
    <property type="match status" value="1"/>
</dbReference>
<accession>A0A0J8GF46</accession>
<organism evidence="3 4">
    <name type="scientific">Listeria fleischmannii 1991</name>
    <dbReference type="NCBI Taxonomy" id="1430899"/>
    <lineage>
        <taxon>Bacteria</taxon>
        <taxon>Bacillati</taxon>
        <taxon>Bacillota</taxon>
        <taxon>Bacilli</taxon>
        <taxon>Bacillales</taxon>
        <taxon>Listeriaceae</taxon>
        <taxon>Listeria</taxon>
    </lineage>
</organism>
<evidence type="ECO:0000259" key="2">
    <source>
        <dbReference type="PROSITE" id="PS51352"/>
    </source>
</evidence>
<dbReference type="InterPro" id="IPR036249">
    <property type="entry name" value="Thioredoxin-like_sf"/>
</dbReference>
<dbReference type="InterPro" id="IPR013766">
    <property type="entry name" value="Thioredoxin_domain"/>
</dbReference>
<name>A0A0J8GF46_9LIST</name>
<dbReference type="PROSITE" id="PS51257">
    <property type="entry name" value="PROKAR_LIPOPROTEIN"/>
    <property type="match status" value="1"/>
</dbReference>
<protein>
    <recommendedName>
        <fullName evidence="2">Thioredoxin domain-containing protein</fullName>
    </recommendedName>
</protein>
<feature type="signal peptide" evidence="1">
    <location>
        <begin position="1"/>
        <end position="18"/>
    </location>
</feature>
<feature type="domain" description="Thioredoxin" evidence="2">
    <location>
        <begin position="24"/>
        <end position="155"/>
    </location>
</feature>
<keyword evidence="1" id="KW-0732">Signal</keyword>
<keyword evidence="4" id="KW-1185">Reference proteome</keyword>
<dbReference type="PATRIC" id="fig|1430899.3.peg.104"/>
<reference evidence="3 4" key="1">
    <citation type="journal article" date="2015" name="Genome Biol. Evol.">
        <title>Comparative Genomics of Listeria Sensu Lato: Genus-Wide Differences in Evolutionary Dynamics and the Progressive Gain of Complex, Potentially Pathogenicity-Related Traits through Lateral Gene Transfer.</title>
        <authorList>
            <person name="Chiara M."/>
            <person name="Caruso M."/>
            <person name="D'Erchia A.M."/>
            <person name="Manzari C."/>
            <person name="Fraccalvieri R."/>
            <person name="Goffredo E."/>
            <person name="Latorre L."/>
            <person name="Miccolupo A."/>
            <person name="Padalino I."/>
            <person name="Santagada G."/>
            <person name="Chiocco D."/>
            <person name="Pesole G."/>
            <person name="Horner D.S."/>
            <person name="Parisi A."/>
        </authorList>
    </citation>
    <scope>NUCLEOTIDE SEQUENCE [LARGE SCALE GENOMIC DNA]</scope>
    <source>
        <strain evidence="3 4">1991</strain>
    </source>
</reference>
<sequence length="155" mass="17254">MKKIMLFIGVCVLGLALAACSQTESQKKEASEKTKETSQAGKAFLTTIGTNDFKEKLDQKEDGFIYVGRPSCVDCQAFQPILKEALQEENFSGKMAYYNTDAASKENREQMMSLLKGLKIDSVPTMVYLKDGKVASKFLGNDSKSELKEWLSQNK</sequence>
<comment type="caution">
    <text evidence="3">The sequence shown here is derived from an EMBL/GenBank/DDBJ whole genome shotgun (WGS) entry which is preliminary data.</text>
</comment>
<evidence type="ECO:0000313" key="3">
    <source>
        <dbReference type="EMBL" id="KMT61285.1"/>
    </source>
</evidence>
<dbReference type="CDD" id="cd02947">
    <property type="entry name" value="TRX_family"/>
    <property type="match status" value="1"/>
</dbReference>
<dbReference type="RefSeq" id="WP_007476082.1">
    <property type="nucleotide sequence ID" value="NZ_KQ130610.1"/>
</dbReference>
<dbReference type="Proteomes" id="UP000052258">
    <property type="component" value="Unassembled WGS sequence"/>
</dbReference>
<dbReference type="Pfam" id="PF20207">
    <property type="entry name" value="DUF6568"/>
    <property type="match status" value="1"/>
</dbReference>
<dbReference type="SUPFAM" id="SSF52833">
    <property type="entry name" value="Thioredoxin-like"/>
    <property type="match status" value="1"/>
</dbReference>
<dbReference type="Gene3D" id="3.40.30.10">
    <property type="entry name" value="Glutaredoxin"/>
    <property type="match status" value="1"/>
</dbReference>
<evidence type="ECO:0000256" key="1">
    <source>
        <dbReference type="SAM" id="SignalP"/>
    </source>
</evidence>
<dbReference type="AlphaFoldDB" id="A0A0J8GF46"/>
<dbReference type="OrthoDB" id="9792987at2"/>
<dbReference type="InterPro" id="IPR046698">
    <property type="entry name" value="PedC-like"/>
</dbReference>
<feature type="chain" id="PRO_5039471476" description="Thioredoxin domain-containing protein" evidence="1">
    <location>
        <begin position="19"/>
        <end position="155"/>
    </location>
</feature>
<gene>
    <name evidence="3" type="ORF">X560_0104</name>
</gene>
<evidence type="ECO:0000313" key="4">
    <source>
        <dbReference type="Proteomes" id="UP000052258"/>
    </source>
</evidence>
<proteinExistence type="predicted"/>